<dbReference type="PRINTS" id="PR00169">
    <property type="entry name" value="KCHANNEL"/>
</dbReference>
<dbReference type="GO" id="GO:0001508">
    <property type="term" value="P:action potential"/>
    <property type="evidence" value="ECO:0007669"/>
    <property type="project" value="TreeGrafter"/>
</dbReference>
<comment type="subcellular location">
    <subcellularLocation>
        <location evidence="1">Membrane</location>
        <topology evidence="1">Multi-pass membrane protein</topology>
    </subcellularLocation>
</comment>
<feature type="compositionally biased region" description="Basic residues" evidence="12">
    <location>
        <begin position="726"/>
        <end position="738"/>
    </location>
</feature>
<feature type="domain" description="BTB" evidence="14">
    <location>
        <begin position="32"/>
        <end position="135"/>
    </location>
</feature>
<dbReference type="InterPro" id="IPR028325">
    <property type="entry name" value="VG_K_chnl"/>
</dbReference>
<organism evidence="15 16">
    <name type="scientific">Owenia fusiformis</name>
    <name type="common">Polychaete worm</name>
    <dbReference type="NCBI Taxonomy" id="6347"/>
    <lineage>
        <taxon>Eukaryota</taxon>
        <taxon>Metazoa</taxon>
        <taxon>Spiralia</taxon>
        <taxon>Lophotrochozoa</taxon>
        <taxon>Annelida</taxon>
        <taxon>Polychaeta</taxon>
        <taxon>Sedentaria</taxon>
        <taxon>Canalipalpata</taxon>
        <taxon>Sabellida</taxon>
        <taxon>Oweniida</taxon>
        <taxon>Oweniidae</taxon>
        <taxon>Owenia</taxon>
    </lineage>
</organism>
<dbReference type="GO" id="GO:0008076">
    <property type="term" value="C:voltage-gated potassium channel complex"/>
    <property type="evidence" value="ECO:0007669"/>
    <property type="project" value="InterPro"/>
</dbReference>
<dbReference type="InterPro" id="IPR000210">
    <property type="entry name" value="BTB/POZ_dom"/>
</dbReference>
<keyword evidence="10 13" id="KW-0472">Membrane</keyword>
<evidence type="ECO:0000256" key="12">
    <source>
        <dbReference type="SAM" id="MobiDB-lite"/>
    </source>
</evidence>
<dbReference type="GO" id="GO:0005251">
    <property type="term" value="F:delayed rectifier potassium channel activity"/>
    <property type="evidence" value="ECO:0007669"/>
    <property type="project" value="TreeGrafter"/>
</dbReference>
<feature type="compositionally biased region" description="Basic residues" evidence="12">
    <location>
        <begin position="461"/>
        <end position="473"/>
    </location>
</feature>
<feature type="transmembrane region" description="Helical" evidence="13">
    <location>
        <begin position="265"/>
        <end position="283"/>
    </location>
</feature>
<feature type="region of interest" description="Disordered" evidence="12">
    <location>
        <begin position="461"/>
        <end position="494"/>
    </location>
</feature>
<feature type="compositionally biased region" description="Basic and acidic residues" evidence="12">
    <location>
        <begin position="474"/>
        <end position="490"/>
    </location>
</feature>
<dbReference type="InterPro" id="IPR003131">
    <property type="entry name" value="T1-type_BTB"/>
</dbReference>
<keyword evidence="5" id="KW-0631">Potassium channel</keyword>
<dbReference type="SUPFAM" id="SSF81324">
    <property type="entry name" value="Voltage-gated potassium channels"/>
    <property type="match status" value="1"/>
</dbReference>
<keyword evidence="8 13" id="KW-1133">Transmembrane helix</keyword>
<dbReference type="Pfam" id="PF00520">
    <property type="entry name" value="Ion_trans"/>
    <property type="match status" value="1"/>
</dbReference>
<dbReference type="FunFam" id="3.30.710.10:FF:000020">
    <property type="entry name" value="Potassium voltage-gated channel protein Shaw"/>
    <property type="match status" value="1"/>
</dbReference>
<dbReference type="InterPro" id="IPR003968">
    <property type="entry name" value="K_chnl_volt-dep_Kv"/>
</dbReference>
<keyword evidence="4 13" id="KW-0812">Transmembrane</keyword>
<evidence type="ECO:0000256" key="13">
    <source>
        <dbReference type="SAM" id="Phobius"/>
    </source>
</evidence>
<dbReference type="InterPro" id="IPR003974">
    <property type="entry name" value="K_chnl_volt-dep_Kv3"/>
</dbReference>
<feature type="compositionally biased region" description="Acidic residues" evidence="12">
    <location>
        <begin position="671"/>
        <end position="689"/>
    </location>
</feature>
<evidence type="ECO:0000313" key="15">
    <source>
        <dbReference type="EMBL" id="CAH1797460.1"/>
    </source>
</evidence>
<comment type="caution">
    <text evidence="15">The sequence shown here is derived from an EMBL/GenBank/DDBJ whole genome shotgun (WGS) entry which is preliminary data.</text>
</comment>
<evidence type="ECO:0000256" key="4">
    <source>
        <dbReference type="ARBA" id="ARBA00022692"/>
    </source>
</evidence>
<dbReference type="OrthoDB" id="10025005at2759"/>
<dbReference type="GO" id="GO:0051260">
    <property type="term" value="P:protein homooligomerization"/>
    <property type="evidence" value="ECO:0007669"/>
    <property type="project" value="InterPro"/>
</dbReference>
<evidence type="ECO:0000256" key="10">
    <source>
        <dbReference type="ARBA" id="ARBA00023136"/>
    </source>
</evidence>
<evidence type="ECO:0000256" key="8">
    <source>
        <dbReference type="ARBA" id="ARBA00022989"/>
    </source>
</evidence>
<keyword evidence="6" id="KW-0851">Voltage-gated channel</keyword>
<dbReference type="SUPFAM" id="SSF54695">
    <property type="entry name" value="POZ domain"/>
    <property type="match status" value="1"/>
</dbReference>
<dbReference type="SMART" id="SM00225">
    <property type="entry name" value="BTB"/>
    <property type="match status" value="1"/>
</dbReference>
<keyword evidence="9" id="KW-0406">Ion transport</keyword>
<evidence type="ECO:0000256" key="3">
    <source>
        <dbReference type="ARBA" id="ARBA00022538"/>
    </source>
</evidence>
<reference evidence="15" key="1">
    <citation type="submission" date="2022-03" db="EMBL/GenBank/DDBJ databases">
        <authorList>
            <person name="Martin C."/>
        </authorList>
    </citation>
    <scope>NUCLEOTIDE SEQUENCE</scope>
</reference>
<accession>A0A8S4PTW0</accession>
<dbReference type="Proteomes" id="UP000749559">
    <property type="component" value="Unassembled WGS sequence"/>
</dbReference>
<dbReference type="PANTHER" id="PTHR11537:SF252">
    <property type="entry name" value="POTASSIUM VOLTAGE-GATED CHANNEL PROTEIN SHAW"/>
    <property type="match status" value="1"/>
</dbReference>
<dbReference type="InterPro" id="IPR005821">
    <property type="entry name" value="Ion_trans_dom"/>
</dbReference>
<feature type="transmembrane region" description="Helical" evidence="13">
    <location>
        <begin position="398"/>
        <end position="415"/>
    </location>
</feature>
<evidence type="ECO:0000256" key="2">
    <source>
        <dbReference type="ARBA" id="ARBA00022448"/>
    </source>
</evidence>
<evidence type="ECO:0000259" key="14">
    <source>
        <dbReference type="SMART" id="SM00225"/>
    </source>
</evidence>
<keyword evidence="7" id="KW-0630">Potassium</keyword>
<dbReference type="FunFam" id="1.10.287.70:FF:000028">
    <property type="entry name" value="potassium voltage-gated channel subfamily D member 3"/>
    <property type="match status" value="1"/>
</dbReference>
<feature type="region of interest" description="Disordered" evidence="12">
    <location>
        <begin position="537"/>
        <end position="562"/>
    </location>
</feature>
<protein>
    <recommendedName>
        <fullName evidence="14">BTB domain-containing protein</fullName>
    </recommendedName>
</protein>
<keyword evidence="11" id="KW-0407">Ion channel</keyword>
<sequence length="738" mass="84215">MTVKHHQSGSTLIMEDTHHKELHKLLETSLDKRVVINVGGQKFETFVSTLERLPNTRLSLLAQNLEADESYDPLTREYYFDRHPAAFAAILQYYRSEELHVDQNICGNVMKTEMSFWGLNELDIEPCCWVSYSKFTDHKETLAALDDNFLFDFHDEYAWEKGESYWRMLRRKAWRFMEDPGSSKAAKAYAVISMFFVVLSIGVFVMETHPLMRVVDENYNATIASTPSTMYTTSVGQSCCCSDSSGPPAKSPIIPGYKPHPAMEYVDYVCVGFFTIEVILRFALAPKKLIFLKDLLNMIDILCLLPHYTSIVLANSGDVTGGIAASAVKAVLAARIIRMLRIFKLAKHYSAFKILAYTIKVSTKELMLMVMFLFVGVLIFASLIYIVEPNNFGNIPLGFWWALVTMTTVGYGDIYPEETLGYVIGSMCVWCGVLTIAFTVPIVVNNFTLYYSHAQSRIKLPKGKKPKRKKLRRGASEHSVDTNDTPREGGDTPVIKLINGFPETPDKSKINNKNLNNLNIQPQTKETFKYQKLHNSKEMQSVKRPPYGNQSSRHHRVSHGKPEHGVVTISDTIMEDHEVHCESESAPSLSSSLDNSGIAASYKNEMQLHQKESERLLSDLNDVNKKAQNEMERQKRLMKERVERRKLEQKEAESKRQINEREKRKNQQDIETGESESSCEEPDDKEEEVTTPQPPTKEKKRKKGKPKKENNMCDDKVVIEKEGQKVKKKKRAKVSKQK</sequence>
<evidence type="ECO:0000256" key="9">
    <source>
        <dbReference type="ARBA" id="ARBA00023065"/>
    </source>
</evidence>
<dbReference type="AlphaFoldDB" id="A0A8S4PTW0"/>
<evidence type="ECO:0000256" key="11">
    <source>
        <dbReference type="ARBA" id="ARBA00023303"/>
    </source>
</evidence>
<dbReference type="InterPro" id="IPR011333">
    <property type="entry name" value="SKP1/BTB/POZ_sf"/>
</dbReference>
<dbReference type="Gene3D" id="1.20.120.350">
    <property type="entry name" value="Voltage-gated potassium channels. Chain C"/>
    <property type="match status" value="1"/>
</dbReference>
<name>A0A8S4PTW0_OWEFU</name>
<keyword evidence="16" id="KW-1185">Reference proteome</keyword>
<dbReference type="InterPro" id="IPR027359">
    <property type="entry name" value="Volt_channel_dom_sf"/>
</dbReference>
<dbReference type="Gene3D" id="3.30.710.10">
    <property type="entry name" value="Potassium Channel Kv1.1, Chain A"/>
    <property type="match status" value="1"/>
</dbReference>
<evidence type="ECO:0000256" key="1">
    <source>
        <dbReference type="ARBA" id="ARBA00004141"/>
    </source>
</evidence>
<dbReference type="PANTHER" id="PTHR11537">
    <property type="entry name" value="VOLTAGE-GATED POTASSIUM CHANNEL"/>
    <property type="match status" value="1"/>
</dbReference>
<dbReference type="PRINTS" id="PR01491">
    <property type="entry name" value="KVCHANNEL"/>
</dbReference>
<feature type="region of interest" description="Disordered" evidence="12">
    <location>
        <begin position="628"/>
        <end position="738"/>
    </location>
</feature>
<gene>
    <name evidence="15" type="ORF">OFUS_LOCUS21740</name>
</gene>
<feature type="compositionally biased region" description="Basic and acidic residues" evidence="12">
    <location>
        <begin position="707"/>
        <end position="725"/>
    </location>
</feature>
<evidence type="ECO:0000313" key="16">
    <source>
        <dbReference type="Proteomes" id="UP000749559"/>
    </source>
</evidence>
<dbReference type="PRINTS" id="PR01498">
    <property type="entry name" value="SHAWCHANNEL"/>
</dbReference>
<keyword evidence="2" id="KW-0813">Transport</keyword>
<evidence type="ECO:0000256" key="7">
    <source>
        <dbReference type="ARBA" id="ARBA00022958"/>
    </source>
</evidence>
<feature type="transmembrane region" description="Helical" evidence="13">
    <location>
        <begin position="422"/>
        <end position="444"/>
    </location>
</feature>
<evidence type="ECO:0000256" key="5">
    <source>
        <dbReference type="ARBA" id="ARBA00022826"/>
    </source>
</evidence>
<proteinExistence type="predicted"/>
<keyword evidence="3" id="KW-0633">Potassium transport</keyword>
<feature type="compositionally biased region" description="Basic and acidic residues" evidence="12">
    <location>
        <begin position="628"/>
        <end position="668"/>
    </location>
</feature>
<dbReference type="Gene3D" id="1.10.287.70">
    <property type="match status" value="1"/>
</dbReference>
<dbReference type="EMBL" id="CAIIXF020000010">
    <property type="protein sequence ID" value="CAH1797460.1"/>
    <property type="molecule type" value="Genomic_DNA"/>
</dbReference>
<feature type="transmembrane region" description="Helical" evidence="13">
    <location>
        <begin position="366"/>
        <end position="386"/>
    </location>
</feature>
<dbReference type="Pfam" id="PF02214">
    <property type="entry name" value="BTB_2"/>
    <property type="match status" value="1"/>
</dbReference>
<feature type="transmembrane region" description="Helical" evidence="13">
    <location>
        <begin position="185"/>
        <end position="206"/>
    </location>
</feature>
<evidence type="ECO:0000256" key="6">
    <source>
        <dbReference type="ARBA" id="ARBA00022882"/>
    </source>
</evidence>
<dbReference type="CDD" id="cd22249">
    <property type="entry name" value="UDM1_RNF168_RNF169-like"/>
    <property type="match status" value="1"/>
</dbReference>